<name>A0ABS7Q7H5_9ACTN</name>
<dbReference type="Proteomes" id="UP000778578">
    <property type="component" value="Unassembled WGS sequence"/>
</dbReference>
<dbReference type="Pfam" id="PF00768">
    <property type="entry name" value="Peptidase_S11"/>
    <property type="match status" value="1"/>
</dbReference>
<dbReference type="SUPFAM" id="SSF56601">
    <property type="entry name" value="beta-lactamase/transpeptidase-like"/>
    <property type="match status" value="1"/>
</dbReference>
<evidence type="ECO:0000256" key="1">
    <source>
        <dbReference type="SAM" id="MobiDB-lite"/>
    </source>
</evidence>
<feature type="transmembrane region" description="Helical" evidence="2">
    <location>
        <begin position="419"/>
        <end position="437"/>
    </location>
</feature>
<evidence type="ECO:0000256" key="2">
    <source>
        <dbReference type="SAM" id="Phobius"/>
    </source>
</evidence>
<evidence type="ECO:0000313" key="5">
    <source>
        <dbReference type="Proteomes" id="UP000778578"/>
    </source>
</evidence>
<dbReference type="PANTHER" id="PTHR21581:SF33">
    <property type="entry name" value="D-ALANYL-D-ALANINE CARBOXYPEPTIDASE DACB"/>
    <property type="match status" value="1"/>
</dbReference>
<dbReference type="InterPro" id="IPR001967">
    <property type="entry name" value="Peptidase_S11_N"/>
</dbReference>
<dbReference type="Gene3D" id="3.40.710.10">
    <property type="entry name" value="DD-peptidase/beta-lactamase superfamily"/>
    <property type="match status" value="1"/>
</dbReference>
<comment type="caution">
    <text evidence="4">The sequence shown here is derived from an EMBL/GenBank/DDBJ whole genome shotgun (WGS) entry which is preliminary data.</text>
</comment>
<dbReference type="PANTHER" id="PTHR21581">
    <property type="entry name" value="D-ALANYL-D-ALANINE CARBOXYPEPTIDASE"/>
    <property type="match status" value="1"/>
</dbReference>
<evidence type="ECO:0000313" key="4">
    <source>
        <dbReference type="EMBL" id="MBY8878791.1"/>
    </source>
</evidence>
<dbReference type="InterPro" id="IPR012338">
    <property type="entry name" value="Beta-lactam/transpept-like"/>
</dbReference>
<keyword evidence="2" id="KW-1133">Transmembrane helix</keyword>
<proteinExistence type="predicted"/>
<reference evidence="4 5" key="1">
    <citation type="submission" date="2021-08" db="EMBL/GenBank/DDBJ databases">
        <title>WGS of actinomycetes from Thailand.</title>
        <authorList>
            <person name="Thawai C."/>
        </authorList>
    </citation>
    <scope>NUCLEOTIDE SEQUENCE [LARGE SCALE GENOMIC DNA]</scope>
    <source>
        <strain evidence="4 5">PLK6-54</strain>
    </source>
</reference>
<keyword evidence="5" id="KW-1185">Reference proteome</keyword>
<dbReference type="RefSeq" id="WP_222962932.1">
    <property type="nucleotide sequence ID" value="NZ_JAINZZ010000014.1"/>
</dbReference>
<dbReference type="GO" id="GO:0016787">
    <property type="term" value="F:hydrolase activity"/>
    <property type="evidence" value="ECO:0007669"/>
    <property type="project" value="UniProtKB-KW"/>
</dbReference>
<keyword evidence="2" id="KW-0812">Transmembrane</keyword>
<sequence length="446" mass="44989">MTAIRPPFHRSVRALTRPLPRTAATLAAACGLCALSLVPATGPAAATGDGHGSEGSSSSVAMAGGGALLAEPGVHALPHDGVPDVPSGLSALSWLVSDATTGQVLAAKDAHRQLPPASTLKTLFADTVLPRFSRDTTHKVTDSDLADIGPGSSLVGIQAGQTYSVGDLWRGVFLASGNDAVHVLAHMNGSVAQTVSEMQAKARMLGADDTHVVSPDGYDQPGQVSSAYDLAVFARAGLQNSDFAEYCSTKSADFPGGYDAHGNYIDSFGIQNTNRLLTGAKGVTPYPGLVGVKNGYTTNAGNTLIAAARRDGRTLIATVMNPQSGVANAVYNEATKLLDWGFEAAGQTTSVGTLNSMQPATVQGSSASAPLPGRELGENAGQAAGRAANRAGKAGDASPAVGHPASPASARGTSASATAWYVGGGLAVAAGLSVLVLRRRGAGKAR</sequence>
<accession>A0ABS7Q7H5</accession>
<feature type="region of interest" description="Disordered" evidence="1">
    <location>
        <begin position="358"/>
        <end position="410"/>
    </location>
</feature>
<evidence type="ECO:0000259" key="3">
    <source>
        <dbReference type="Pfam" id="PF00768"/>
    </source>
</evidence>
<feature type="domain" description="Peptidase S11 D-alanyl-D-alanine carboxypeptidase A N-terminal" evidence="3">
    <location>
        <begin position="89"/>
        <end position="322"/>
    </location>
</feature>
<gene>
    <name evidence="4" type="ORF">K7862_14250</name>
</gene>
<feature type="compositionally biased region" description="Polar residues" evidence="1">
    <location>
        <begin position="358"/>
        <end position="368"/>
    </location>
</feature>
<protein>
    <submittedName>
        <fullName evidence="4">Serine hydrolase</fullName>
    </submittedName>
</protein>
<feature type="compositionally biased region" description="Low complexity" evidence="1">
    <location>
        <begin position="378"/>
        <end position="397"/>
    </location>
</feature>
<keyword evidence="2" id="KW-0472">Membrane</keyword>
<organism evidence="4 5">
    <name type="scientific">Actinacidiphila acidipaludis</name>
    <dbReference type="NCBI Taxonomy" id="2873382"/>
    <lineage>
        <taxon>Bacteria</taxon>
        <taxon>Bacillati</taxon>
        <taxon>Actinomycetota</taxon>
        <taxon>Actinomycetes</taxon>
        <taxon>Kitasatosporales</taxon>
        <taxon>Streptomycetaceae</taxon>
        <taxon>Actinacidiphila</taxon>
    </lineage>
</organism>
<keyword evidence="4" id="KW-0378">Hydrolase</keyword>
<dbReference type="EMBL" id="JAINZZ010000014">
    <property type="protein sequence ID" value="MBY8878791.1"/>
    <property type="molecule type" value="Genomic_DNA"/>
</dbReference>